<evidence type="ECO:0000313" key="2">
    <source>
        <dbReference type="EMBL" id="RXN06711.1"/>
    </source>
</evidence>
<evidence type="ECO:0000313" key="3">
    <source>
        <dbReference type="Proteomes" id="UP000290572"/>
    </source>
</evidence>
<dbReference type="Proteomes" id="UP000290572">
    <property type="component" value="Unassembled WGS sequence"/>
</dbReference>
<reference evidence="2 3" key="1">
    <citation type="submission" date="2018-03" db="EMBL/GenBank/DDBJ databases">
        <title>Draft genome sequence of Rohu Carp (Labeo rohita).</title>
        <authorList>
            <person name="Das P."/>
            <person name="Kushwaha B."/>
            <person name="Joshi C.G."/>
            <person name="Kumar D."/>
            <person name="Nagpure N.S."/>
            <person name="Sahoo L."/>
            <person name="Das S.P."/>
            <person name="Bit A."/>
            <person name="Patnaik S."/>
            <person name="Meher P.K."/>
            <person name="Jayasankar P."/>
            <person name="Koringa P.G."/>
            <person name="Patel N.V."/>
            <person name="Hinsu A.T."/>
            <person name="Kumar R."/>
            <person name="Pandey M."/>
            <person name="Agarwal S."/>
            <person name="Srivastava S."/>
            <person name="Singh M."/>
            <person name="Iquebal M.A."/>
            <person name="Jaiswal S."/>
            <person name="Angadi U.B."/>
            <person name="Kumar N."/>
            <person name="Raza M."/>
            <person name="Shah T.M."/>
            <person name="Rai A."/>
            <person name="Jena J.K."/>
        </authorList>
    </citation>
    <scope>NUCLEOTIDE SEQUENCE [LARGE SCALE GENOMIC DNA]</scope>
    <source>
        <strain evidence="2">DASCIFA01</strain>
        <tissue evidence="2">Testis</tissue>
    </source>
</reference>
<name>A0A498LER6_LABRO</name>
<protein>
    <submittedName>
        <fullName evidence="2">Uncharacterized protein</fullName>
    </submittedName>
</protein>
<evidence type="ECO:0000256" key="1">
    <source>
        <dbReference type="SAM" id="MobiDB-lite"/>
    </source>
</evidence>
<keyword evidence="3" id="KW-1185">Reference proteome</keyword>
<sequence length="131" mass="14078">MGPPGGGERESGSQFISCPALPNASYLRPAITGRSWPGAQHAFPGALCVREASSRGPPCALLIWKLFVRVSAAEDAQDETLPQKAERRTEQRGGEDGAEANKSVTDCTKIACFNWEEVGEKAGTMRRKKGM</sequence>
<feature type="compositionally biased region" description="Basic and acidic residues" evidence="1">
    <location>
        <begin position="84"/>
        <end position="95"/>
    </location>
</feature>
<dbReference type="EMBL" id="QBIY01013359">
    <property type="protein sequence ID" value="RXN06711.1"/>
    <property type="molecule type" value="Genomic_DNA"/>
</dbReference>
<dbReference type="AlphaFoldDB" id="A0A498LER6"/>
<organism evidence="2 3">
    <name type="scientific">Labeo rohita</name>
    <name type="common">Indian major carp</name>
    <name type="synonym">Cyprinus rohita</name>
    <dbReference type="NCBI Taxonomy" id="84645"/>
    <lineage>
        <taxon>Eukaryota</taxon>
        <taxon>Metazoa</taxon>
        <taxon>Chordata</taxon>
        <taxon>Craniata</taxon>
        <taxon>Vertebrata</taxon>
        <taxon>Euteleostomi</taxon>
        <taxon>Actinopterygii</taxon>
        <taxon>Neopterygii</taxon>
        <taxon>Teleostei</taxon>
        <taxon>Ostariophysi</taxon>
        <taxon>Cypriniformes</taxon>
        <taxon>Cyprinidae</taxon>
        <taxon>Labeoninae</taxon>
        <taxon>Labeonini</taxon>
        <taxon>Labeo</taxon>
    </lineage>
</organism>
<proteinExistence type="predicted"/>
<accession>A0A498LER6</accession>
<gene>
    <name evidence="2" type="ORF">ROHU_012308</name>
</gene>
<comment type="caution">
    <text evidence="2">The sequence shown here is derived from an EMBL/GenBank/DDBJ whole genome shotgun (WGS) entry which is preliminary data.</text>
</comment>
<feature type="region of interest" description="Disordered" evidence="1">
    <location>
        <begin position="74"/>
        <end position="102"/>
    </location>
</feature>